<dbReference type="HAMAP" id="MF_01023">
    <property type="entry name" value="HisC_aminotrans_2"/>
    <property type="match status" value="1"/>
</dbReference>
<evidence type="ECO:0000256" key="1">
    <source>
        <dbReference type="ARBA" id="ARBA00001933"/>
    </source>
</evidence>
<dbReference type="Gene3D" id="3.90.1150.10">
    <property type="entry name" value="Aspartate Aminotransferase, domain 1"/>
    <property type="match status" value="1"/>
</dbReference>
<comment type="similarity">
    <text evidence="6">Belongs to the class-II pyridoxal-phosphate-dependent aminotransferase family. Histidinol-phosphate aminotransferase subfamily.</text>
</comment>
<comment type="caution">
    <text evidence="8">The sequence shown here is derived from an EMBL/GenBank/DDBJ whole genome shotgun (WGS) entry which is preliminary data.</text>
</comment>
<evidence type="ECO:0000256" key="5">
    <source>
        <dbReference type="ARBA" id="ARBA00022898"/>
    </source>
</evidence>
<sequence length="358" mass="40689">MSRFLSKEYQALEPYTPGEQPQQKKLIKLNTNESPYPPSPFVYRSIDQFEAENLRLYSDPEAKQLVKAIAETYQVEPSNILVGNGSDELLAFSFMAFQNLQKKVYYPTISYGFYPVYANVYGMQKCEIPLDENLKVNPKDYYNLDGTIVIANPNAPTGIALTLQEIEAIVLSNPNNLVLIDEAYVDFGAESCLPLIHKYDNLLVIQTFSKSRNLAGARIGFAVANPDIIADLNRIKFSFNPYNLNRLSILAGTAAMQDKDYFRKCTSEIIRTRTDFVEEMEQLDFEILPSKANFVFAKHKNLSGKEYFTALREKSILVRYFEKDPIQEYVRITIGAPDEMAALIKASKDILGIEENIE</sequence>
<keyword evidence="9" id="KW-1185">Reference proteome</keyword>
<keyword evidence="6" id="KW-0368">Histidine biosynthesis</keyword>
<feature type="domain" description="Aminotransferase class I/classII large" evidence="7">
    <location>
        <begin position="25"/>
        <end position="344"/>
    </location>
</feature>
<dbReference type="InterPro" id="IPR005861">
    <property type="entry name" value="HisP_aminotrans"/>
</dbReference>
<dbReference type="PANTHER" id="PTHR43643">
    <property type="entry name" value="HISTIDINOL-PHOSPHATE AMINOTRANSFERASE 2"/>
    <property type="match status" value="1"/>
</dbReference>
<evidence type="ECO:0000313" key="9">
    <source>
        <dbReference type="Proteomes" id="UP000664545"/>
    </source>
</evidence>
<dbReference type="GO" id="GO:0030170">
    <property type="term" value="F:pyridoxal phosphate binding"/>
    <property type="evidence" value="ECO:0007669"/>
    <property type="project" value="InterPro"/>
</dbReference>
<comment type="cofactor">
    <cofactor evidence="1 6">
        <name>pyridoxal 5'-phosphate</name>
        <dbReference type="ChEBI" id="CHEBI:597326"/>
    </cofactor>
</comment>
<dbReference type="Gene3D" id="3.40.640.10">
    <property type="entry name" value="Type I PLP-dependent aspartate aminotransferase-like (Major domain)"/>
    <property type="match status" value="1"/>
</dbReference>
<evidence type="ECO:0000313" key="8">
    <source>
        <dbReference type="EMBL" id="MBN7774142.1"/>
    </source>
</evidence>
<dbReference type="InterPro" id="IPR004839">
    <property type="entry name" value="Aminotransferase_I/II_large"/>
</dbReference>
<keyword evidence="3 6" id="KW-0032">Aminotransferase</keyword>
<dbReference type="NCBIfam" id="TIGR01141">
    <property type="entry name" value="hisC"/>
    <property type="match status" value="1"/>
</dbReference>
<dbReference type="Pfam" id="PF00155">
    <property type="entry name" value="Aminotran_1_2"/>
    <property type="match status" value="1"/>
</dbReference>
<dbReference type="SUPFAM" id="SSF53383">
    <property type="entry name" value="PLP-dependent transferases"/>
    <property type="match status" value="1"/>
</dbReference>
<dbReference type="InterPro" id="IPR050106">
    <property type="entry name" value="HistidinolP_aminotransfase"/>
</dbReference>
<gene>
    <name evidence="6" type="primary">hisC</name>
    <name evidence="8" type="ORF">JYB65_12270</name>
</gene>
<dbReference type="GO" id="GO:0004400">
    <property type="term" value="F:histidinol-phosphate transaminase activity"/>
    <property type="evidence" value="ECO:0007669"/>
    <property type="project" value="UniProtKB-UniRule"/>
</dbReference>
<dbReference type="AlphaFoldDB" id="A0A939DAQ2"/>
<dbReference type="EMBL" id="JAFJZZ010000006">
    <property type="protein sequence ID" value="MBN7774142.1"/>
    <property type="molecule type" value="Genomic_DNA"/>
</dbReference>
<evidence type="ECO:0000259" key="7">
    <source>
        <dbReference type="Pfam" id="PF00155"/>
    </source>
</evidence>
<keyword evidence="6" id="KW-0028">Amino-acid biosynthesis</keyword>
<comment type="catalytic activity">
    <reaction evidence="6">
        <text>L-histidinol phosphate + 2-oxoglutarate = 3-(imidazol-4-yl)-2-oxopropyl phosphate + L-glutamate</text>
        <dbReference type="Rhea" id="RHEA:23744"/>
        <dbReference type="ChEBI" id="CHEBI:16810"/>
        <dbReference type="ChEBI" id="CHEBI:29985"/>
        <dbReference type="ChEBI" id="CHEBI:57766"/>
        <dbReference type="ChEBI" id="CHEBI:57980"/>
        <dbReference type="EC" id="2.6.1.9"/>
    </reaction>
</comment>
<reference evidence="8" key="1">
    <citation type="submission" date="2021-02" db="EMBL/GenBank/DDBJ databases">
        <title>Abyssanaerobacter marinus gen.nov., sp., nov, anaerobic bacterium isolated from the Onnuri vent field of Indian Ocean and suggestion of Mogibacteriaceae fam. nov., and proposal of reclassification of ambiguous this family's genus member.</title>
        <authorList>
            <person name="Kim Y.J."/>
            <person name="Yang J.-A."/>
        </authorList>
    </citation>
    <scope>NUCLEOTIDE SEQUENCE</scope>
    <source>
        <strain evidence="8">DSM 2634</strain>
    </source>
</reference>
<dbReference type="Proteomes" id="UP000664545">
    <property type="component" value="Unassembled WGS sequence"/>
</dbReference>
<keyword evidence="4 6" id="KW-0808">Transferase</keyword>
<dbReference type="EC" id="2.6.1.9" evidence="6"/>
<evidence type="ECO:0000256" key="3">
    <source>
        <dbReference type="ARBA" id="ARBA00022576"/>
    </source>
</evidence>
<evidence type="ECO:0000256" key="6">
    <source>
        <dbReference type="HAMAP-Rule" id="MF_01023"/>
    </source>
</evidence>
<proteinExistence type="inferred from homology"/>
<dbReference type="CDD" id="cd00609">
    <property type="entry name" value="AAT_like"/>
    <property type="match status" value="1"/>
</dbReference>
<accession>A0A939DAQ2</accession>
<name>A0A939DAQ2_CLOAM</name>
<dbReference type="InterPro" id="IPR015421">
    <property type="entry name" value="PyrdxlP-dep_Trfase_major"/>
</dbReference>
<protein>
    <recommendedName>
        <fullName evidence="6">Histidinol-phosphate aminotransferase</fullName>
        <ecNumber evidence="6">2.6.1.9</ecNumber>
    </recommendedName>
    <alternativeName>
        <fullName evidence="6">Imidazole acetol-phosphate transaminase</fullName>
    </alternativeName>
</protein>
<comment type="subunit">
    <text evidence="2 6">Homodimer.</text>
</comment>
<dbReference type="RefSeq" id="WP_206582982.1">
    <property type="nucleotide sequence ID" value="NZ_JAFJZZ010000006.1"/>
</dbReference>
<dbReference type="GO" id="GO:0000105">
    <property type="term" value="P:L-histidine biosynthetic process"/>
    <property type="evidence" value="ECO:0007669"/>
    <property type="project" value="UniProtKB-UniRule"/>
</dbReference>
<evidence type="ECO:0000256" key="4">
    <source>
        <dbReference type="ARBA" id="ARBA00022679"/>
    </source>
</evidence>
<dbReference type="InterPro" id="IPR015424">
    <property type="entry name" value="PyrdxlP-dep_Trfase"/>
</dbReference>
<keyword evidence="5 6" id="KW-0663">Pyridoxal phosphate</keyword>
<feature type="modified residue" description="N6-(pyridoxal phosphate)lysine" evidence="6">
    <location>
        <position position="210"/>
    </location>
</feature>
<comment type="pathway">
    <text evidence="6">Amino-acid biosynthesis; L-histidine biosynthesis; L-histidine from 5-phospho-alpha-D-ribose 1-diphosphate: step 7/9.</text>
</comment>
<evidence type="ECO:0000256" key="2">
    <source>
        <dbReference type="ARBA" id="ARBA00011738"/>
    </source>
</evidence>
<dbReference type="InterPro" id="IPR015422">
    <property type="entry name" value="PyrdxlP-dep_Trfase_small"/>
</dbReference>
<dbReference type="PANTHER" id="PTHR43643:SF3">
    <property type="entry name" value="HISTIDINOL-PHOSPHATE AMINOTRANSFERASE"/>
    <property type="match status" value="1"/>
</dbReference>
<organism evidence="8 9">
    <name type="scientific">Clostridium aminobutyricum</name>
    <dbReference type="NCBI Taxonomy" id="33953"/>
    <lineage>
        <taxon>Bacteria</taxon>
        <taxon>Bacillati</taxon>
        <taxon>Bacillota</taxon>
        <taxon>Clostridia</taxon>
        <taxon>Eubacteriales</taxon>
        <taxon>Clostridiaceae</taxon>
        <taxon>Clostridium</taxon>
    </lineage>
</organism>